<feature type="region of interest" description="Disordered" evidence="1">
    <location>
        <begin position="235"/>
        <end position="260"/>
    </location>
</feature>
<dbReference type="InterPro" id="IPR021819">
    <property type="entry name" value="Far11/STRP_C"/>
</dbReference>
<gene>
    <name evidence="4" type="ORF">L228DRAFT_249207</name>
</gene>
<dbReference type="GO" id="GO:0005829">
    <property type="term" value="C:cytosol"/>
    <property type="evidence" value="ECO:0007669"/>
    <property type="project" value="TreeGrafter"/>
</dbReference>
<dbReference type="Pfam" id="PF11882">
    <property type="entry name" value="DUF3402"/>
    <property type="match status" value="1"/>
</dbReference>
<dbReference type="Pfam" id="PF07923">
    <property type="entry name" value="N1221"/>
    <property type="match status" value="1"/>
</dbReference>
<dbReference type="OMA" id="IFYLTIE"/>
<evidence type="ECO:0000313" key="5">
    <source>
        <dbReference type="Proteomes" id="UP000076632"/>
    </source>
</evidence>
<dbReference type="OrthoDB" id="18234at2759"/>
<dbReference type="PANTHER" id="PTHR13239">
    <property type="entry name" value="PROTEIN REQUIRED FOR HYPHAL ANASTOMOSIS HAM-2"/>
    <property type="match status" value="1"/>
</dbReference>
<dbReference type="SMART" id="SM01292">
    <property type="entry name" value="N1221"/>
    <property type="match status" value="1"/>
</dbReference>
<feature type="domain" description="Far11/STRP C-terminal" evidence="3">
    <location>
        <begin position="568"/>
        <end position="1022"/>
    </location>
</feature>
<feature type="region of interest" description="Disordered" evidence="1">
    <location>
        <begin position="1"/>
        <end position="107"/>
    </location>
</feature>
<feature type="compositionally biased region" description="Basic and acidic residues" evidence="1">
    <location>
        <begin position="55"/>
        <end position="64"/>
    </location>
</feature>
<evidence type="ECO:0000256" key="1">
    <source>
        <dbReference type="SAM" id="MobiDB-lite"/>
    </source>
</evidence>
<dbReference type="InParanoid" id="A0A165FUG0"/>
<dbReference type="InterPro" id="IPR012486">
    <property type="entry name" value="Far11/STRP_N"/>
</dbReference>
<evidence type="ECO:0000259" key="3">
    <source>
        <dbReference type="SMART" id="SM01293"/>
    </source>
</evidence>
<feature type="compositionally biased region" description="Basic and acidic residues" evidence="1">
    <location>
        <begin position="239"/>
        <end position="258"/>
    </location>
</feature>
<protein>
    <submittedName>
        <fullName evidence="4">N1221-domain-containing protein</fullName>
    </submittedName>
</protein>
<dbReference type="STRING" id="1328760.A0A165FUG0"/>
<dbReference type="InterPro" id="IPR040185">
    <property type="entry name" value="Far11/STRP"/>
</dbReference>
<feature type="region of interest" description="Disordered" evidence="1">
    <location>
        <begin position="505"/>
        <end position="524"/>
    </location>
</feature>
<dbReference type="SMART" id="SM01293">
    <property type="entry name" value="DUF3402"/>
    <property type="match status" value="1"/>
</dbReference>
<dbReference type="Proteomes" id="UP000076632">
    <property type="component" value="Unassembled WGS sequence"/>
</dbReference>
<dbReference type="RefSeq" id="XP_018186950.1">
    <property type="nucleotide sequence ID" value="XM_018333041.1"/>
</dbReference>
<feature type="compositionally biased region" description="Pro residues" evidence="1">
    <location>
        <begin position="88"/>
        <end position="97"/>
    </location>
</feature>
<dbReference type="EMBL" id="KV407461">
    <property type="protein sequence ID" value="KZF21395.1"/>
    <property type="molecule type" value="Genomic_DNA"/>
</dbReference>
<organism evidence="4 5">
    <name type="scientific">Xylona heveae (strain CBS 132557 / TC161)</name>
    <dbReference type="NCBI Taxonomy" id="1328760"/>
    <lineage>
        <taxon>Eukaryota</taxon>
        <taxon>Fungi</taxon>
        <taxon>Dikarya</taxon>
        <taxon>Ascomycota</taxon>
        <taxon>Pezizomycotina</taxon>
        <taxon>Xylonomycetes</taxon>
        <taxon>Xylonales</taxon>
        <taxon>Xylonaceae</taxon>
        <taxon>Xylona</taxon>
    </lineage>
</organism>
<keyword evidence="5" id="KW-1185">Reference proteome</keyword>
<proteinExistence type="predicted"/>
<reference evidence="4 5" key="1">
    <citation type="journal article" date="2016" name="Fungal Biol.">
        <title>The genome of Xylona heveae provides a window into fungal endophytism.</title>
        <authorList>
            <person name="Gazis R."/>
            <person name="Kuo A."/>
            <person name="Riley R."/>
            <person name="LaButti K."/>
            <person name="Lipzen A."/>
            <person name="Lin J."/>
            <person name="Amirebrahimi M."/>
            <person name="Hesse C.N."/>
            <person name="Spatafora J.W."/>
            <person name="Henrissat B."/>
            <person name="Hainaut M."/>
            <person name="Grigoriev I.V."/>
            <person name="Hibbett D.S."/>
        </authorList>
    </citation>
    <scope>NUCLEOTIDE SEQUENCE [LARGE SCALE GENOMIC DNA]</scope>
    <source>
        <strain evidence="4 5">TC161</strain>
    </source>
</reference>
<name>A0A165FUG0_XYLHT</name>
<evidence type="ECO:0000313" key="4">
    <source>
        <dbReference type="EMBL" id="KZF21395.1"/>
    </source>
</evidence>
<evidence type="ECO:0000259" key="2">
    <source>
        <dbReference type="SMART" id="SM01292"/>
    </source>
</evidence>
<feature type="domain" description="Far11/STRP N-terminal" evidence="2">
    <location>
        <begin position="129"/>
        <end position="458"/>
    </location>
</feature>
<accession>A0A165FUG0</accession>
<dbReference type="GeneID" id="28898178"/>
<sequence length="1063" mass="118739">MDAADSGDIGPAQVVHVKADEVDETGADIATRPTDVGDTGVGIIEELGDPSETTDAPKAEEEQPTKSSPTKKIALPVRPTLRRDQSSQPPPLSPSPSAPFGGQQQSFQPESLSLTELKRLVAEIPKSEPTAYAFVYGDAASFPEELEEWFTYGYDEIQGLLCAKASFEERWGDFLGRDISMNGDVLGWTQASASTRSKFVGNEVASLEHPDIRKRVLGLESLAYIAMGAWGELGGSAKTENEPKDASGSDDTHEKGASEEDDACHVQMRWMLNGAETIYERMGAQVIFDVMRGACLKQWEKSNHLGPVEESDQEQTILEIRELRASLTLLYFLIEAGRWQCEFGEKTSLRDELSSLEPNFLVFLVKMIAKFRWDEAPELPLHKLLLLFWKSVLLIFGGNKDLQGARTALKAGSDRVDEYGDPLITASPLDYHLFRQEITSKYPAYNPPPPLLPLEPENNSILPPLSTHPDRANNNSANMIYGSGPGNVNKGGSILHQPVHIATPAPSPPPSPVGPGGKAGKKQNYQTNQNFPFLYPPLDSTSNNIGGKGGADMQDILVGKRWEGSDIPASILEAGVLFASRMRMTRAMRQLWEERERFMKYERGWGEVKAAEGHGDGAYSPFEKVAEQNEGSVSSDESIEADVTERLNRIEDFYRHALPHLQSLVIVLLKVVLANVTQLLTQPNGVAGQNAFPLANLENQDGQDKGADSSGAIEIERDGNPNAERVVDEIDNVRTQEISSKAVSGVLLLLLKWFKISHILKFEYLTQLLLDSNYLPLILKLFAHQEIERTVDNKNDQDELGFFHFCRLHAGRKDSATSGEEQEVKDEIYPIPPVIRLRRNQFSDFSNPAELLPSRPPEVDELGYPTSDLPAEPITNYSWRNFFSSINYLRIMQKICKDKAHRNLLLVQYKSSTILRKALKVPQHHLRLYTLKLFKNQVPYCGRKWRQSNMRVITAVYLHCRPDLRDDWLAGSDIDAEVEEALPLEQALRGLTHWHNLDRYPEQMGAQEGILEEERDFFVKELEKMDWGEDLVAPFADEASAGLGDQMWAPNTGVPMQHMEGWS</sequence>
<dbReference type="AlphaFoldDB" id="A0A165FUG0"/>
<dbReference type="PANTHER" id="PTHR13239:SF4">
    <property type="entry name" value="AT25231P"/>
    <property type="match status" value="1"/>
</dbReference>
<dbReference type="GO" id="GO:0007010">
    <property type="term" value="P:cytoskeleton organization"/>
    <property type="evidence" value="ECO:0007669"/>
    <property type="project" value="TreeGrafter"/>
</dbReference>
<dbReference type="FunCoup" id="A0A165FUG0">
    <property type="interactions" value="22"/>
</dbReference>